<keyword evidence="1" id="KW-1133">Transmembrane helix</keyword>
<dbReference type="AlphaFoldDB" id="A0A2G6KGJ1"/>
<sequence length="198" mass="22470">MVCIGAVSQLVRDIADFHSPDFKSFLMYVKKDWGASLVFAAIIVLQAFVIGVALPWYFSRGNLVGIALAGLLFWGNLLWMLASQYYFPVRNRLDTNIRTIPKRCLMLLFDNTGFTIVLGIGTLVLAVLSTFTAFLFPGIGAILLWHQAAVRLRIYKYDYLEEHPHETGKRIPWDGLLAEDRNRVGTRTLRGMIFPWKG</sequence>
<organism evidence="2 3">
    <name type="scientific">candidate division KSB3 bacterium</name>
    <dbReference type="NCBI Taxonomy" id="2044937"/>
    <lineage>
        <taxon>Bacteria</taxon>
        <taxon>candidate division KSB3</taxon>
    </lineage>
</organism>
<feature type="transmembrane region" description="Helical" evidence="1">
    <location>
        <begin position="108"/>
        <end position="128"/>
    </location>
</feature>
<keyword evidence="1" id="KW-0812">Transmembrane</keyword>
<keyword evidence="1" id="KW-0472">Membrane</keyword>
<comment type="caution">
    <text evidence="2">The sequence shown here is derived from an EMBL/GenBank/DDBJ whole genome shotgun (WGS) entry which is preliminary data.</text>
</comment>
<feature type="transmembrane region" description="Helical" evidence="1">
    <location>
        <begin position="33"/>
        <end position="58"/>
    </location>
</feature>
<evidence type="ECO:0000256" key="1">
    <source>
        <dbReference type="SAM" id="Phobius"/>
    </source>
</evidence>
<gene>
    <name evidence="2" type="ORF">CSA56_06860</name>
</gene>
<dbReference type="EMBL" id="PDSK01000077">
    <property type="protein sequence ID" value="PIE34735.1"/>
    <property type="molecule type" value="Genomic_DNA"/>
</dbReference>
<protein>
    <submittedName>
        <fullName evidence="2">Uncharacterized protein</fullName>
    </submittedName>
</protein>
<feature type="transmembrane region" description="Helical" evidence="1">
    <location>
        <begin position="134"/>
        <end position="152"/>
    </location>
</feature>
<reference evidence="2 3" key="1">
    <citation type="submission" date="2017-10" db="EMBL/GenBank/DDBJ databases">
        <title>Novel microbial diversity and functional potential in the marine mammal oral microbiome.</title>
        <authorList>
            <person name="Dudek N.K."/>
            <person name="Sun C.L."/>
            <person name="Burstein D."/>
            <person name="Kantor R.S."/>
            <person name="Aliaga Goltsman D.S."/>
            <person name="Bik E.M."/>
            <person name="Thomas B.C."/>
            <person name="Banfield J.F."/>
            <person name="Relman D.A."/>
        </authorList>
    </citation>
    <scope>NUCLEOTIDE SEQUENCE [LARGE SCALE GENOMIC DNA]</scope>
    <source>
        <strain evidence="2">DOLJORAL78_47_16</strain>
    </source>
</reference>
<evidence type="ECO:0000313" key="3">
    <source>
        <dbReference type="Proteomes" id="UP000230821"/>
    </source>
</evidence>
<dbReference type="Proteomes" id="UP000230821">
    <property type="component" value="Unassembled WGS sequence"/>
</dbReference>
<accession>A0A2G6KGJ1</accession>
<feature type="transmembrane region" description="Helical" evidence="1">
    <location>
        <begin position="64"/>
        <end position="87"/>
    </location>
</feature>
<evidence type="ECO:0000313" key="2">
    <source>
        <dbReference type="EMBL" id="PIE34735.1"/>
    </source>
</evidence>
<proteinExistence type="predicted"/>
<name>A0A2G6KGJ1_9BACT</name>